<reference evidence="6" key="1">
    <citation type="submission" date="2021-09" db="EMBL/GenBank/DDBJ databases">
        <authorList>
            <consortium name="AG Swart"/>
            <person name="Singh M."/>
            <person name="Singh A."/>
            <person name="Seah K."/>
            <person name="Emmerich C."/>
        </authorList>
    </citation>
    <scope>NUCLEOTIDE SEQUENCE</scope>
    <source>
        <strain evidence="6">ATCC30299</strain>
    </source>
</reference>
<evidence type="ECO:0000256" key="3">
    <source>
        <dbReference type="ARBA" id="ARBA00022989"/>
    </source>
</evidence>
<evidence type="ECO:0000256" key="5">
    <source>
        <dbReference type="SAM" id="Phobius"/>
    </source>
</evidence>
<keyword evidence="7" id="KW-1185">Reference proteome</keyword>
<dbReference type="PIRSF" id="PIRSF005799">
    <property type="entry name" value="UDP-gal_transpt"/>
    <property type="match status" value="1"/>
</dbReference>
<keyword evidence="3 5" id="KW-1133">Transmembrane helix</keyword>
<organism evidence="6 7">
    <name type="scientific">Blepharisma stoltei</name>
    <dbReference type="NCBI Taxonomy" id="1481888"/>
    <lineage>
        <taxon>Eukaryota</taxon>
        <taxon>Sar</taxon>
        <taxon>Alveolata</taxon>
        <taxon>Ciliophora</taxon>
        <taxon>Postciliodesmatophora</taxon>
        <taxon>Heterotrichea</taxon>
        <taxon>Heterotrichida</taxon>
        <taxon>Blepharismidae</taxon>
        <taxon>Blepharisma</taxon>
    </lineage>
</organism>
<evidence type="ECO:0000313" key="7">
    <source>
        <dbReference type="Proteomes" id="UP001162131"/>
    </source>
</evidence>
<feature type="transmembrane region" description="Helical" evidence="5">
    <location>
        <begin position="232"/>
        <end position="252"/>
    </location>
</feature>
<evidence type="ECO:0000313" key="6">
    <source>
        <dbReference type="EMBL" id="CAG9320702.1"/>
    </source>
</evidence>
<dbReference type="Pfam" id="PF04142">
    <property type="entry name" value="Nuc_sug_transp"/>
    <property type="match status" value="1"/>
</dbReference>
<dbReference type="PANTHER" id="PTHR10231">
    <property type="entry name" value="NUCLEOTIDE-SUGAR TRANSMEMBRANE TRANSPORTER"/>
    <property type="match status" value="1"/>
</dbReference>
<comment type="caution">
    <text evidence="6">The sequence shown here is derived from an EMBL/GenBank/DDBJ whole genome shotgun (WGS) entry which is preliminary data.</text>
</comment>
<feature type="transmembrane region" description="Helical" evidence="5">
    <location>
        <begin position="323"/>
        <end position="340"/>
    </location>
</feature>
<dbReference type="Proteomes" id="UP001162131">
    <property type="component" value="Unassembled WGS sequence"/>
</dbReference>
<dbReference type="EMBL" id="CAJZBQ010000027">
    <property type="protein sequence ID" value="CAG9320702.1"/>
    <property type="molecule type" value="Genomic_DNA"/>
</dbReference>
<dbReference type="GO" id="GO:0000139">
    <property type="term" value="C:Golgi membrane"/>
    <property type="evidence" value="ECO:0007669"/>
    <property type="project" value="InterPro"/>
</dbReference>
<gene>
    <name evidence="6" type="ORF">BSTOLATCC_MIC27285</name>
</gene>
<keyword evidence="4 5" id="KW-0472">Membrane</keyword>
<evidence type="ECO:0000256" key="2">
    <source>
        <dbReference type="ARBA" id="ARBA00022692"/>
    </source>
</evidence>
<feature type="transmembrane region" description="Helical" evidence="5">
    <location>
        <begin position="35"/>
        <end position="52"/>
    </location>
</feature>
<dbReference type="AlphaFoldDB" id="A0AAU9J8V6"/>
<dbReference type="SUPFAM" id="SSF103481">
    <property type="entry name" value="Multidrug resistance efflux transporter EmrE"/>
    <property type="match status" value="1"/>
</dbReference>
<protein>
    <submittedName>
        <fullName evidence="6">Uncharacterized protein</fullName>
    </submittedName>
</protein>
<dbReference type="InterPro" id="IPR007271">
    <property type="entry name" value="Nuc_sug_transpt"/>
</dbReference>
<name>A0AAU9J8V6_9CILI</name>
<comment type="subcellular location">
    <subcellularLocation>
        <location evidence="1">Membrane</location>
        <topology evidence="1">Multi-pass membrane protein</topology>
    </subcellularLocation>
</comment>
<feature type="transmembrane region" description="Helical" evidence="5">
    <location>
        <begin position="72"/>
        <end position="94"/>
    </location>
</feature>
<feature type="transmembrane region" description="Helical" evidence="5">
    <location>
        <begin position="272"/>
        <end position="290"/>
    </location>
</feature>
<keyword evidence="2 5" id="KW-0812">Transmembrane</keyword>
<sequence length="357" mass="40520">MAAVLRHRGEAMPVQIKKLEENDISVTKKPSPLSWVSYLVIASMAIGIKSWQPLAIASAKQEDGSYNFSKGTMVLMCEITKLLICIPIFLYSYYTTTDPSKRFAMMNLSFQDSLRYMIPAILYGASNTLVYFGLSYINPALFHVLGNIRIITAGILYRIIMKQKQTDLQWLALMFLTIGAILASPDASKSDLLGESSKALLGLFFITTMCLISTSSSIYTELFFKKGQDISIWYQNLVLYMYGIFVNGFYLLFTEHESLNANGFFYGWDWSAIHVLVAQSLMGVILSFVFKYLGNIVYVISLTVSMVITAVFSIIFFEFQCTLTFICAVMVVTGAIYLYYRMKILDHYKIDERNFSF</sequence>
<evidence type="ECO:0000256" key="4">
    <source>
        <dbReference type="ARBA" id="ARBA00023136"/>
    </source>
</evidence>
<proteinExistence type="predicted"/>
<feature type="transmembrane region" description="Helical" evidence="5">
    <location>
        <begin position="297"/>
        <end position="317"/>
    </location>
</feature>
<feature type="transmembrane region" description="Helical" evidence="5">
    <location>
        <begin position="114"/>
        <end position="134"/>
    </location>
</feature>
<feature type="transmembrane region" description="Helical" evidence="5">
    <location>
        <begin position="199"/>
        <end position="220"/>
    </location>
</feature>
<dbReference type="GO" id="GO:0015165">
    <property type="term" value="F:pyrimidine nucleotide-sugar transmembrane transporter activity"/>
    <property type="evidence" value="ECO:0007669"/>
    <property type="project" value="InterPro"/>
</dbReference>
<feature type="transmembrane region" description="Helical" evidence="5">
    <location>
        <begin position="168"/>
        <end position="187"/>
    </location>
</feature>
<dbReference type="InterPro" id="IPR037185">
    <property type="entry name" value="EmrE-like"/>
</dbReference>
<feature type="transmembrane region" description="Helical" evidence="5">
    <location>
        <begin position="140"/>
        <end position="161"/>
    </location>
</feature>
<dbReference type="NCBIfam" id="TIGR00803">
    <property type="entry name" value="nst"/>
    <property type="match status" value="1"/>
</dbReference>
<evidence type="ECO:0000256" key="1">
    <source>
        <dbReference type="ARBA" id="ARBA00004141"/>
    </source>
</evidence>
<accession>A0AAU9J8V6</accession>